<dbReference type="InterPro" id="IPR003593">
    <property type="entry name" value="AAA+_ATPase"/>
</dbReference>
<dbReference type="InterPro" id="IPR017871">
    <property type="entry name" value="ABC_transporter-like_CS"/>
</dbReference>
<dbReference type="PROSITE" id="PS00211">
    <property type="entry name" value="ABC_TRANSPORTER_1"/>
    <property type="match status" value="2"/>
</dbReference>
<feature type="transmembrane region" description="Helical" evidence="11">
    <location>
        <begin position="31"/>
        <end position="49"/>
    </location>
</feature>
<dbReference type="InterPro" id="IPR003439">
    <property type="entry name" value="ABC_transporter-like_ATP-bd"/>
</dbReference>
<dbReference type="CDD" id="cd03250">
    <property type="entry name" value="ABCC_MRP_domain1"/>
    <property type="match status" value="1"/>
</dbReference>
<sequence length="1442" mass="158422">MCDIAAQDVFGPTIGAACHNGFDFTLLFEETFFTILPCGLFLLYLPLHLYRRSCSPSLSRGRLLFPGKLIAHVLSICVKITLLVLVLLPRLQIPKTRTTVAAVALDAVTALFMISVSYSQHYRSPRPSTLLLLFLSLSLPLNAIRARTIWAVQTHSFCAAFIANIGLDLIKLLLESVEQNQSLSDEATKSSRETIANVFNRSMFWWLNPLLIQGFRDILEVDKLLTIDARVNDPEGGDQFMRKWDAVQSKTSSALTMLLMVHHRWAIASAVLPRLCLTGFTFAQPFLLTRVVAFVSEANGPLSQSYGCGLIVATMIIYLGLAITTAGSQHKTYRLVTMIRGSLVPLVYRHTMRLDVSIARDSAALTLMSVDIERISSGLQHVHEVWASPIDIGLALWLLERELGLSVIAFASIFVVCTLLGLGVASTMGQRQQRWLQAIQNRVQATSEMLKNMKEVRLGGLQQLMAEKLRGLRAKEVSESTPFKRALTLIVTFSYTTTSAGPLLAFTMYSLLAKTNGFAMLNYDKAYTALSLFALLQAPMALILDAIAGLVSALGAVARIGEYLSKPTGTSGDDSRLSHPLAVPSGLLDEKPQPTMVRAQGFSAGWDAKRPMVVKDLNFEVRPSSINFVVGPVACGKTTFLLAILGEVSLHEGELNVSAPRIGYCSQTPWITNATIRHNILGTSPYNQPWYDKVVEMCLIQDDIAGFPNADQEWVGNSGMTLSGGQKARLAIARAVYARERLLLLDDVFSGLDGKTEEHLFHNLFGPDGLLKEGDTTVILATHAVQRLAYADQIIILDSEGRIADEGSSDEVIAIAKEMTFKPSEKDQNAEPSPNTDLDISRILSAEEPPTGEDRRTGDTAVYKYYIQTVHPFSASVFFAACSLFVVGLTIPQFMVKWWLQRDDEYTVTHMATYLGAYAGLSALAIISLPVAVWHLTERMLPRASMRFHASLLTTVLQAPLQFFSTTDVGTTLNRFAQDLQLSDMELPLSLFNTTVELLLCTARLIIIAVTSKWIGIALPALLVVFYLIQKFYLRTARQLRLLDIEAKAPLFSTFLELLSGLTTIRAFGWQADFDHRNREVFDRSQKPFYLLYCVQRWLNLVLDLVVAAIAIMVVAIGVRTQGQVDAGFMGIALVNIVQLSISIKAFLSNWTQLEISIGAVSRIRAFALDAPLPDIDSSESVLPTGWPEKGRIGFQNVTAQYEGSPHPVIRNLTLSIPPGEKIALCGATGSGKSSLATSLFRLLTPSEGTITIDDVDISTVARDTLYNRLICVTQSPHLIAGTIRENVDPFGTTADDQAIELALKEVHLLDTVISRGGIDAQLTEGLFSVGQQQLLCLARAMIRPGSVVVLDEVTASVDRETDRAMQDIIRHHFASRTVITIAHRISTILDADRVAVVSDGAIVELGPPSELLARDPPSRFRGLYEATTTSNRPSETMQEVS</sequence>
<comment type="similarity">
    <text evidence="2">Belongs to the ABC transporter superfamily. ABCC family. Conjugate transporter (TC 3.A.1.208) subfamily.</text>
</comment>
<dbReference type="GO" id="GO:0005886">
    <property type="term" value="C:plasma membrane"/>
    <property type="evidence" value="ECO:0007669"/>
    <property type="project" value="UniProtKB-SubCell"/>
</dbReference>
<feature type="domain" description="ABC transmembrane type-1" evidence="13">
    <location>
        <begin position="877"/>
        <end position="1155"/>
    </location>
</feature>
<dbReference type="Gene3D" id="1.20.1560.10">
    <property type="entry name" value="ABC transporter type 1, transmembrane domain"/>
    <property type="match status" value="2"/>
</dbReference>
<dbReference type="Pfam" id="PF00005">
    <property type="entry name" value="ABC_tran"/>
    <property type="match status" value="2"/>
</dbReference>
<dbReference type="GO" id="GO:0005524">
    <property type="term" value="F:ATP binding"/>
    <property type="evidence" value="ECO:0007669"/>
    <property type="project" value="UniProtKB-KW"/>
</dbReference>
<dbReference type="InterPro" id="IPR050173">
    <property type="entry name" value="ABC_transporter_C-like"/>
</dbReference>
<proteinExistence type="inferred from homology"/>
<dbReference type="STRING" id="29845.A0A1V6SC19"/>
<dbReference type="InterPro" id="IPR027417">
    <property type="entry name" value="P-loop_NTPase"/>
</dbReference>
<keyword evidence="8 11" id="KW-1133">Transmembrane helix</keyword>
<keyword evidence="6" id="KW-0547">Nucleotide-binding</keyword>
<feature type="domain" description="ABC transmembrane type-1" evidence="13">
    <location>
        <begin position="275"/>
        <end position="552"/>
    </location>
</feature>
<evidence type="ECO:0000256" key="8">
    <source>
        <dbReference type="ARBA" id="ARBA00022989"/>
    </source>
</evidence>
<dbReference type="PANTHER" id="PTHR24223:SF269">
    <property type="entry name" value="ABC MULTIDRUG TRANSPORTER (EUROFUNG)-RELATED"/>
    <property type="match status" value="1"/>
</dbReference>
<accession>A0A1V6SC19</accession>
<feature type="transmembrane region" description="Helical" evidence="11">
    <location>
        <begin position="486"/>
        <end position="512"/>
    </location>
</feature>
<keyword evidence="3" id="KW-0813">Transport</keyword>
<dbReference type="CDD" id="cd18579">
    <property type="entry name" value="ABC_6TM_ABCC_D1"/>
    <property type="match status" value="1"/>
</dbReference>
<evidence type="ECO:0000256" key="6">
    <source>
        <dbReference type="ARBA" id="ARBA00022741"/>
    </source>
</evidence>
<dbReference type="PROSITE" id="PS50893">
    <property type="entry name" value="ABC_TRANSPORTER_2"/>
    <property type="match status" value="2"/>
</dbReference>
<feature type="transmembrane region" description="Helical" evidence="11">
    <location>
        <begin position="403"/>
        <end position="425"/>
    </location>
</feature>
<evidence type="ECO:0000256" key="3">
    <source>
        <dbReference type="ARBA" id="ARBA00022448"/>
    </source>
</evidence>
<dbReference type="PANTHER" id="PTHR24223">
    <property type="entry name" value="ATP-BINDING CASSETTE SUB-FAMILY C"/>
    <property type="match status" value="1"/>
</dbReference>
<feature type="transmembrane region" description="Helical" evidence="11">
    <location>
        <begin position="1005"/>
        <end position="1029"/>
    </location>
</feature>
<evidence type="ECO:0000256" key="7">
    <source>
        <dbReference type="ARBA" id="ARBA00022840"/>
    </source>
</evidence>
<dbReference type="GO" id="GO:0016887">
    <property type="term" value="F:ATP hydrolysis activity"/>
    <property type="evidence" value="ECO:0007669"/>
    <property type="project" value="InterPro"/>
</dbReference>
<comment type="caution">
    <text evidence="14">The sequence shown here is derived from an EMBL/GenBank/DDBJ whole genome shotgun (WGS) entry which is preliminary data.</text>
</comment>
<dbReference type="Proteomes" id="UP000191518">
    <property type="component" value="Unassembled WGS sequence"/>
</dbReference>
<evidence type="ECO:0000256" key="10">
    <source>
        <dbReference type="SAM" id="MobiDB-lite"/>
    </source>
</evidence>
<keyword evidence="5 11" id="KW-0812">Transmembrane</keyword>
<organism evidence="14 15">
    <name type="scientific">Penicillium vulpinum</name>
    <dbReference type="NCBI Taxonomy" id="29845"/>
    <lineage>
        <taxon>Eukaryota</taxon>
        <taxon>Fungi</taxon>
        <taxon>Dikarya</taxon>
        <taxon>Ascomycota</taxon>
        <taxon>Pezizomycotina</taxon>
        <taxon>Eurotiomycetes</taxon>
        <taxon>Eurotiomycetidae</taxon>
        <taxon>Eurotiales</taxon>
        <taxon>Aspergillaceae</taxon>
        <taxon>Penicillium</taxon>
    </lineage>
</organism>
<evidence type="ECO:0000256" key="11">
    <source>
        <dbReference type="SAM" id="Phobius"/>
    </source>
</evidence>
<dbReference type="InterPro" id="IPR056227">
    <property type="entry name" value="TMD0_ABC"/>
</dbReference>
<dbReference type="FunFam" id="3.40.50.300:FF:000838">
    <property type="entry name" value="ABC multidrug transporter (Eurofung)"/>
    <property type="match status" value="1"/>
</dbReference>
<keyword evidence="7" id="KW-0067">ATP-binding</keyword>
<protein>
    <recommendedName>
        <fullName evidence="16">ABC transporter</fullName>
    </recommendedName>
</protein>
<reference evidence="15" key="1">
    <citation type="journal article" date="2017" name="Nat. Microbiol.">
        <title>Global analysis of biosynthetic gene clusters reveals vast potential of secondary metabolite production in Penicillium species.</title>
        <authorList>
            <person name="Nielsen J.C."/>
            <person name="Grijseels S."/>
            <person name="Prigent S."/>
            <person name="Ji B."/>
            <person name="Dainat J."/>
            <person name="Nielsen K.F."/>
            <person name="Frisvad J.C."/>
            <person name="Workman M."/>
            <person name="Nielsen J."/>
        </authorList>
    </citation>
    <scope>NUCLEOTIDE SEQUENCE [LARGE SCALE GENOMIC DNA]</scope>
    <source>
        <strain evidence="15">IBT 29486</strain>
    </source>
</reference>
<feature type="region of interest" description="Disordered" evidence="10">
    <location>
        <begin position="823"/>
        <end position="856"/>
    </location>
</feature>
<dbReference type="Gene3D" id="3.40.50.300">
    <property type="entry name" value="P-loop containing nucleotide triphosphate hydrolases"/>
    <property type="match status" value="2"/>
</dbReference>
<evidence type="ECO:0000313" key="14">
    <source>
        <dbReference type="EMBL" id="OQE11555.1"/>
    </source>
</evidence>
<feature type="transmembrane region" description="Helical" evidence="11">
    <location>
        <begin position="873"/>
        <end position="895"/>
    </location>
</feature>
<dbReference type="SMART" id="SM00382">
    <property type="entry name" value="AAA"/>
    <property type="match status" value="2"/>
</dbReference>
<dbReference type="InterPro" id="IPR044746">
    <property type="entry name" value="ABCC_6TM_D1"/>
</dbReference>
<feature type="transmembrane region" description="Helical" evidence="11">
    <location>
        <begin position="303"/>
        <end position="321"/>
    </location>
</feature>
<evidence type="ECO:0000256" key="1">
    <source>
        <dbReference type="ARBA" id="ARBA00004651"/>
    </source>
</evidence>
<dbReference type="PROSITE" id="PS50929">
    <property type="entry name" value="ABC_TM1F"/>
    <property type="match status" value="2"/>
</dbReference>
<dbReference type="CDD" id="cd18580">
    <property type="entry name" value="ABC_6TM_ABCC_D2"/>
    <property type="match status" value="1"/>
</dbReference>
<keyword evidence="9 11" id="KW-0472">Membrane</keyword>
<dbReference type="GO" id="GO:0140359">
    <property type="term" value="F:ABC-type transporter activity"/>
    <property type="evidence" value="ECO:0007669"/>
    <property type="project" value="InterPro"/>
</dbReference>
<dbReference type="InterPro" id="IPR036640">
    <property type="entry name" value="ABC1_TM_sf"/>
</dbReference>
<feature type="transmembrane region" description="Helical" evidence="11">
    <location>
        <begin position="532"/>
        <end position="557"/>
    </location>
</feature>
<dbReference type="CDD" id="cd03244">
    <property type="entry name" value="ABCC_MRP_domain2"/>
    <property type="match status" value="1"/>
</dbReference>
<feature type="transmembrane region" description="Helical" evidence="11">
    <location>
        <begin position="100"/>
        <end position="118"/>
    </location>
</feature>
<feature type="transmembrane region" description="Helical" evidence="11">
    <location>
        <begin position="1090"/>
        <end position="1117"/>
    </location>
</feature>
<name>A0A1V6SC19_9EURO</name>
<evidence type="ECO:0000259" key="12">
    <source>
        <dbReference type="PROSITE" id="PS50893"/>
    </source>
</evidence>
<evidence type="ECO:0000256" key="4">
    <source>
        <dbReference type="ARBA" id="ARBA00022475"/>
    </source>
</evidence>
<dbReference type="InterPro" id="IPR011527">
    <property type="entry name" value="ABC1_TM_dom"/>
</dbReference>
<feature type="domain" description="ABC transporter" evidence="12">
    <location>
        <begin position="597"/>
        <end position="825"/>
    </location>
</feature>
<dbReference type="InterPro" id="IPR044726">
    <property type="entry name" value="ABCC_6TM_D2"/>
</dbReference>
<dbReference type="EMBL" id="MDYP01000002">
    <property type="protein sequence ID" value="OQE11555.1"/>
    <property type="molecule type" value="Genomic_DNA"/>
</dbReference>
<evidence type="ECO:0000256" key="9">
    <source>
        <dbReference type="ARBA" id="ARBA00023136"/>
    </source>
</evidence>
<keyword evidence="4" id="KW-1003">Cell membrane</keyword>
<dbReference type="SUPFAM" id="SSF90123">
    <property type="entry name" value="ABC transporter transmembrane region"/>
    <property type="match status" value="2"/>
</dbReference>
<dbReference type="FunFam" id="1.20.1560.10:FF:000066">
    <property type="entry name" value="ABC multidrug transporter (Eurofung)"/>
    <property type="match status" value="1"/>
</dbReference>
<dbReference type="FunFam" id="1.20.1560.10:FF:000055">
    <property type="entry name" value="ABC multidrug transporter (Eurofung)"/>
    <property type="match status" value="1"/>
</dbReference>
<feature type="transmembrane region" description="Helical" evidence="11">
    <location>
        <begin position="69"/>
        <end position="88"/>
    </location>
</feature>
<evidence type="ECO:0000256" key="5">
    <source>
        <dbReference type="ARBA" id="ARBA00022692"/>
    </source>
</evidence>
<comment type="subcellular location">
    <subcellularLocation>
        <location evidence="1">Cell membrane</location>
        <topology evidence="1">Multi-pass membrane protein</topology>
    </subcellularLocation>
</comment>
<evidence type="ECO:0000256" key="2">
    <source>
        <dbReference type="ARBA" id="ARBA00009726"/>
    </source>
</evidence>
<dbReference type="Pfam" id="PF24357">
    <property type="entry name" value="TMD0_ABC"/>
    <property type="match status" value="1"/>
</dbReference>
<dbReference type="Pfam" id="PF00664">
    <property type="entry name" value="ABC_membrane"/>
    <property type="match status" value="2"/>
</dbReference>
<evidence type="ECO:0000259" key="13">
    <source>
        <dbReference type="PROSITE" id="PS50929"/>
    </source>
</evidence>
<evidence type="ECO:0000313" key="15">
    <source>
        <dbReference type="Proteomes" id="UP000191518"/>
    </source>
</evidence>
<feature type="domain" description="ABC transporter" evidence="12">
    <location>
        <begin position="1193"/>
        <end position="1425"/>
    </location>
</feature>
<gene>
    <name evidence="14" type="ORF">PENVUL_c002G00563</name>
</gene>
<dbReference type="SUPFAM" id="SSF52540">
    <property type="entry name" value="P-loop containing nucleoside triphosphate hydrolases"/>
    <property type="match status" value="2"/>
</dbReference>
<feature type="transmembrane region" description="Helical" evidence="11">
    <location>
        <begin position="915"/>
        <end position="937"/>
    </location>
</feature>
<evidence type="ECO:0008006" key="16">
    <source>
        <dbReference type="Google" id="ProtNLM"/>
    </source>
</evidence>
<keyword evidence="15" id="KW-1185">Reference proteome</keyword>